<name>A0A9W6TPT9_9STRA</name>
<gene>
    <name evidence="2" type="ORF">Plil01_000644700</name>
</gene>
<comment type="caution">
    <text evidence="2">The sequence shown here is derived from an EMBL/GenBank/DDBJ whole genome shotgun (WGS) entry which is preliminary data.</text>
</comment>
<protein>
    <submittedName>
        <fullName evidence="2">Unnamed protein product</fullName>
    </submittedName>
</protein>
<feature type="region of interest" description="Disordered" evidence="1">
    <location>
        <begin position="124"/>
        <end position="177"/>
    </location>
</feature>
<evidence type="ECO:0000256" key="1">
    <source>
        <dbReference type="SAM" id="MobiDB-lite"/>
    </source>
</evidence>
<proteinExistence type="predicted"/>
<evidence type="ECO:0000313" key="2">
    <source>
        <dbReference type="EMBL" id="GMF17576.1"/>
    </source>
</evidence>
<dbReference type="EMBL" id="BSXW01000288">
    <property type="protein sequence ID" value="GMF17576.1"/>
    <property type="molecule type" value="Genomic_DNA"/>
</dbReference>
<organism evidence="2 3">
    <name type="scientific">Phytophthora lilii</name>
    <dbReference type="NCBI Taxonomy" id="2077276"/>
    <lineage>
        <taxon>Eukaryota</taxon>
        <taxon>Sar</taxon>
        <taxon>Stramenopiles</taxon>
        <taxon>Oomycota</taxon>
        <taxon>Peronosporomycetes</taxon>
        <taxon>Peronosporales</taxon>
        <taxon>Peronosporaceae</taxon>
        <taxon>Phytophthora</taxon>
    </lineage>
</organism>
<sequence length="212" mass="22184">MGRTALVRPLKHRTGVDAGAQSPHLFVEVLPWVPQTDDWVSEVSVVDDCQPWRNCWIDVPSQHPFNTTFAPCNPEVLLFVPKGFTEQEIIDDLMLNPQLPAQDVIAPWTIPLLGSRAQIGDLPAASAAPADDESKDDSSQSSVAPGTVPASGAPPSSAASGVSESSTSSGSSRLRPGLSDLADAATAAATSAPWASFAYPLCVFSFSLGVAT</sequence>
<accession>A0A9W6TPT9</accession>
<reference evidence="2" key="1">
    <citation type="submission" date="2023-04" db="EMBL/GenBank/DDBJ databases">
        <title>Phytophthora lilii NBRC 32176.</title>
        <authorList>
            <person name="Ichikawa N."/>
            <person name="Sato H."/>
            <person name="Tonouchi N."/>
        </authorList>
    </citation>
    <scope>NUCLEOTIDE SEQUENCE</scope>
    <source>
        <strain evidence="2">NBRC 32176</strain>
    </source>
</reference>
<dbReference type="OrthoDB" id="89715at2759"/>
<keyword evidence="3" id="KW-1185">Reference proteome</keyword>
<evidence type="ECO:0000313" key="3">
    <source>
        <dbReference type="Proteomes" id="UP001165083"/>
    </source>
</evidence>
<feature type="compositionally biased region" description="Low complexity" evidence="1">
    <location>
        <begin position="139"/>
        <end position="177"/>
    </location>
</feature>
<dbReference type="Proteomes" id="UP001165083">
    <property type="component" value="Unassembled WGS sequence"/>
</dbReference>
<dbReference type="AlphaFoldDB" id="A0A9W6TPT9"/>